<reference evidence="1" key="1">
    <citation type="submission" date="2021-06" db="EMBL/GenBank/DDBJ databases">
        <authorList>
            <person name="Kallberg Y."/>
            <person name="Tangrot J."/>
            <person name="Rosling A."/>
        </authorList>
    </citation>
    <scope>NUCLEOTIDE SEQUENCE</scope>
    <source>
        <strain evidence="1">AU212A</strain>
    </source>
</reference>
<sequence length="56" mass="6300">IIAHVISGKREIPVDGTPVDFVNLYRNAWNCDPNSRPDITEILNELDCIKLSLIHA</sequence>
<name>A0ACA9K4Z2_9GLOM</name>
<organism evidence="1 2">
    <name type="scientific">Scutellospora calospora</name>
    <dbReference type="NCBI Taxonomy" id="85575"/>
    <lineage>
        <taxon>Eukaryota</taxon>
        <taxon>Fungi</taxon>
        <taxon>Fungi incertae sedis</taxon>
        <taxon>Mucoromycota</taxon>
        <taxon>Glomeromycotina</taxon>
        <taxon>Glomeromycetes</taxon>
        <taxon>Diversisporales</taxon>
        <taxon>Gigasporaceae</taxon>
        <taxon>Scutellospora</taxon>
    </lineage>
</organism>
<feature type="non-terminal residue" evidence="1">
    <location>
        <position position="1"/>
    </location>
</feature>
<gene>
    <name evidence="1" type="ORF">SCALOS_LOCUS1254</name>
</gene>
<proteinExistence type="predicted"/>
<dbReference type="Proteomes" id="UP000789860">
    <property type="component" value="Unassembled WGS sequence"/>
</dbReference>
<dbReference type="EMBL" id="CAJVPM010000809">
    <property type="protein sequence ID" value="CAG8452624.1"/>
    <property type="molecule type" value="Genomic_DNA"/>
</dbReference>
<protein>
    <submittedName>
        <fullName evidence="1">7309_t:CDS:1</fullName>
    </submittedName>
</protein>
<keyword evidence="2" id="KW-1185">Reference proteome</keyword>
<evidence type="ECO:0000313" key="1">
    <source>
        <dbReference type="EMBL" id="CAG8452624.1"/>
    </source>
</evidence>
<accession>A0ACA9K4Z2</accession>
<evidence type="ECO:0000313" key="2">
    <source>
        <dbReference type="Proteomes" id="UP000789860"/>
    </source>
</evidence>
<comment type="caution">
    <text evidence="1">The sequence shown here is derived from an EMBL/GenBank/DDBJ whole genome shotgun (WGS) entry which is preliminary data.</text>
</comment>